<keyword evidence="1" id="KW-1133">Transmembrane helix</keyword>
<gene>
    <name evidence="2" type="ORF">FVR03_06820</name>
</gene>
<evidence type="ECO:0000256" key="1">
    <source>
        <dbReference type="SAM" id="Phobius"/>
    </source>
</evidence>
<feature type="transmembrane region" description="Helical" evidence="1">
    <location>
        <begin position="83"/>
        <end position="104"/>
    </location>
</feature>
<dbReference type="OrthoDB" id="9812349at2"/>
<dbReference type="Pfam" id="PF05656">
    <property type="entry name" value="DUF805"/>
    <property type="match status" value="1"/>
</dbReference>
<accession>A0A5C8KDG9</accession>
<dbReference type="PANTHER" id="PTHR34980">
    <property type="entry name" value="INNER MEMBRANE PROTEIN-RELATED-RELATED"/>
    <property type="match status" value="1"/>
</dbReference>
<keyword evidence="3" id="KW-1185">Reference proteome</keyword>
<dbReference type="InterPro" id="IPR008523">
    <property type="entry name" value="DUF805"/>
</dbReference>
<dbReference type="GO" id="GO:0005886">
    <property type="term" value="C:plasma membrane"/>
    <property type="evidence" value="ECO:0007669"/>
    <property type="project" value="TreeGrafter"/>
</dbReference>
<dbReference type="AlphaFoldDB" id="A0A5C8KDG9"/>
<dbReference type="Proteomes" id="UP000321926">
    <property type="component" value="Unassembled WGS sequence"/>
</dbReference>
<feature type="transmembrane region" description="Helical" evidence="1">
    <location>
        <begin position="50"/>
        <end position="71"/>
    </location>
</feature>
<protein>
    <submittedName>
        <fullName evidence="2">DUF805 domain-containing protein</fullName>
    </submittedName>
</protein>
<keyword evidence="1" id="KW-0472">Membrane</keyword>
<organism evidence="2 3">
    <name type="scientific">Pontibacter qinzhouensis</name>
    <dbReference type="NCBI Taxonomy" id="2603253"/>
    <lineage>
        <taxon>Bacteria</taxon>
        <taxon>Pseudomonadati</taxon>
        <taxon>Bacteroidota</taxon>
        <taxon>Cytophagia</taxon>
        <taxon>Cytophagales</taxon>
        <taxon>Hymenobacteraceae</taxon>
        <taxon>Pontibacter</taxon>
    </lineage>
</organism>
<dbReference type="EMBL" id="VRTY01000018">
    <property type="protein sequence ID" value="TXK49270.1"/>
    <property type="molecule type" value="Genomic_DNA"/>
</dbReference>
<comment type="caution">
    <text evidence="2">The sequence shown here is derived from an EMBL/GenBank/DDBJ whole genome shotgun (WGS) entry which is preliminary data.</text>
</comment>
<keyword evidence="1" id="KW-0812">Transmembrane</keyword>
<sequence>MNWYMMVLRKYAEFSGRARRSEYWYFFLFNILVSMALAGVDFIIGSALMGGSIGLLGGLYSLAVFIPGLAVSVRRLHDTGRSGWWLLISLVPFIGWIVLIVFMFTDSQYDDNQYGPNLKVDYQYGV</sequence>
<proteinExistence type="predicted"/>
<dbReference type="PANTHER" id="PTHR34980:SF2">
    <property type="entry name" value="INNER MEMBRANE PROTEIN YHAH-RELATED"/>
    <property type="match status" value="1"/>
</dbReference>
<evidence type="ECO:0000313" key="2">
    <source>
        <dbReference type="EMBL" id="TXK49270.1"/>
    </source>
</evidence>
<name>A0A5C8KDG9_9BACT</name>
<evidence type="ECO:0000313" key="3">
    <source>
        <dbReference type="Proteomes" id="UP000321926"/>
    </source>
</evidence>
<reference evidence="2 3" key="1">
    <citation type="submission" date="2019-08" db="EMBL/GenBank/DDBJ databases">
        <authorList>
            <person name="Shi S."/>
        </authorList>
    </citation>
    <scope>NUCLEOTIDE SEQUENCE [LARGE SCALE GENOMIC DNA]</scope>
    <source>
        <strain evidence="2 3">GY10130</strain>
    </source>
</reference>
<feature type="transmembrane region" description="Helical" evidence="1">
    <location>
        <begin position="23"/>
        <end position="44"/>
    </location>
</feature>
<dbReference type="RefSeq" id="WP_147920984.1">
    <property type="nucleotide sequence ID" value="NZ_VRTY01000018.1"/>
</dbReference>